<dbReference type="GO" id="GO:0008218">
    <property type="term" value="P:bioluminescence"/>
    <property type="evidence" value="ECO:0007669"/>
    <property type="project" value="InterPro"/>
</dbReference>
<protein>
    <submittedName>
        <fullName evidence="2">Long-chain-fatty-acid---luciferin-component ligase</fullName>
    </submittedName>
</protein>
<gene>
    <name evidence="2" type="ORF">BECKLFY1418C_GA0070996_10308</name>
</gene>
<organism evidence="2">
    <name type="scientific">Candidatus Kentrum sp. LFY</name>
    <dbReference type="NCBI Taxonomy" id="2126342"/>
    <lineage>
        <taxon>Bacteria</taxon>
        <taxon>Pseudomonadati</taxon>
        <taxon>Pseudomonadota</taxon>
        <taxon>Gammaproteobacteria</taxon>
        <taxon>Candidatus Kentrum</taxon>
    </lineage>
</organism>
<sequence length="390" mass="43968">MAINIEKLRLNPFKLVAASVKELYSLSDEDLLEVKVYLIREAFIHHYERNKLYRDSCIEKGIAPDGIQTIKDLIRIPLVPLEFYKSSDSYKLLSVPFKEVEMESRSTGTSGIPSVSRRCSHSADTALLGISMMYREFFRISKGAGLFICISGEEAPEMAMLKGLNLLLSSLDTSRFMVKETSFSPEDSVDQLSEWKNKFTRHVLGPPFLIKEFLSYLETAGIKLKLDKNSYVVTIGGWKRFTGEMLSRTEFDELCMECLGVRKDQVRDIYGLSESNVFAIDDEFGEKHVSPFAHFSVRDPQQLDRELEIGEPGQLAILDPMMLAQPGFLLTEDVVRLLPGKSKSGRSGQRMEYVERLPDAGEFGCCAIHLDKRMNAPEVASDSDNSCPVV</sequence>
<dbReference type="InterPro" id="IPR042099">
    <property type="entry name" value="ANL_N_sf"/>
</dbReference>
<dbReference type="SUPFAM" id="SSF56801">
    <property type="entry name" value="Acetyl-CoA synthetase-like"/>
    <property type="match status" value="1"/>
</dbReference>
<feature type="domain" description="Acyl-protein synthetase LuxE" evidence="1">
    <location>
        <begin position="25"/>
        <end position="367"/>
    </location>
</feature>
<dbReference type="EMBL" id="CAADFN010000030">
    <property type="protein sequence ID" value="VFK17275.1"/>
    <property type="molecule type" value="Genomic_DNA"/>
</dbReference>
<accession>A0A450WJQ9</accession>
<dbReference type="Gene3D" id="3.40.50.12780">
    <property type="entry name" value="N-terminal domain of ligase-like"/>
    <property type="match status" value="1"/>
</dbReference>
<dbReference type="GO" id="GO:0047474">
    <property type="term" value="F:long-chain fatty acid--protein ligase activity"/>
    <property type="evidence" value="ECO:0007669"/>
    <property type="project" value="InterPro"/>
</dbReference>
<keyword evidence="2" id="KW-0436">Ligase</keyword>
<dbReference type="AlphaFoldDB" id="A0A450WJQ9"/>
<dbReference type="InterPro" id="IPR007534">
    <property type="entry name" value="LuxE"/>
</dbReference>
<name>A0A450WJQ9_9GAMM</name>
<reference evidence="2" key="1">
    <citation type="submission" date="2019-02" db="EMBL/GenBank/DDBJ databases">
        <authorList>
            <person name="Gruber-Vodicka R. H."/>
            <person name="Seah K. B. B."/>
        </authorList>
    </citation>
    <scope>NUCLEOTIDE SEQUENCE</scope>
    <source>
        <strain evidence="2">BECK_BY7</strain>
    </source>
</reference>
<evidence type="ECO:0000259" key="1">
    <source>
        <dbReference type="Pfam" id="PF04443"/>
    </source>
</evidence>
<evidence type="ECO:0000313" key="2">
    <source>
        <dbReference type="EMBL" id="VFK17275.1"/>
    </source>
</evidence>
<dbReference type="Pfam" id="PF04443">
    <property type="entry name" value="LuxE"/>
    <property type="match status" value="1"/>
</dbReference>
<proteinExistence type="predicted"/>